<dbReference type="InterPro" id="IPR029070">
    <property type="entry name" value="Chitinase_insertion_sf"/>
</dbReference>
<dbReference type="InterPro" id="IPR001223">
    <property type="entry name" value="Glyco_hydro18_cat"/>
</dbReference>
<organism evidence="3 4">
    <name type="scientific">Crassostrea virginica</name>
    <name type="common">Eastern oyster</name>
    <dbReference type="NCBI Taxonomy" id="6565"/>
    <lineage>
        <taxon>Eukaryota</taxon>
        <taxon>Metazoa</taxon>
        <taxon>Spiralia</taxon>
        <taxon>Lophotrochozoa</taxon>
        <taxon>Mollusca</taxon>
        <taxon>Bivalvia</taxon>
        <taxon>Autobranchia</taxon>
        <taxon>Pteriomorphia</taxon>
        <taxon>Ostreida</taxon>
        <taxon>Ostreoidea</taxon>
        <taxon>Ostreidae</taxon>
        <taxon>Crassostrea</taxon>
    </lineage>
</organism>
<gene>
    <name evidence="4" type="primary">LOC111119841</name>
</gene>
<protein>
    <submittedName>
        <fullName evidence="4">Chitinase 1</fullName>
    </submittedName>
</protein>
<keyword evidence="3" id="KW-1185">Reference proteome</keyword>
<accession>A0A8B8CNU3</accession>
<dbReference type="Gene3D" id="3.10.50.10">
    <property type="match status" value="1"/>
</dbReference>
<dbReference type="InterPro" id="IPR050314">
    <property type="entry name" value="Glycosyl_Hydrlase_18"/>
</dbReference>
<dbReference type="Gene3D" id="3.20.20.80">
    <property type="entry name" value="Glycosidases"/>
    <property type="match status" value="1"/>
</dbReference>
<dbReference type="KEGG" id="cvn:111119841"/>
<feature type="domain" description="GH18" evidence="2">
    <location>
        <begin position="21"/>
        <end position="386"/>
    </location>
</feature>
<dbReference type="SUPFAM" id="SSF54556">
    <property type="entry name" value="Chitinase insertion domain"/>
    <property type="match status" value="1"/>
</dbReference>
<dbReference type="RefSeq" id="XP_022316066.1">
    <property type="nucleotide sequence ID" value="XM_022460358.1"/>
</dbReference>
<feature type="signal peptide" evidence="1">
    <location>
        <begin position="1"/>
        <end position="19"/>
    </location>
</feature>
<sequence length="475" mass="54237">MKIEIYWVLFAVCLCNVNGEFIKMCYYSAWAIYRDGSQALTPENIDAHHCTHLVLAYATIDDTGKRVKFPDSYENMHLPERMNDLRDHKDDLNMVLSVGGWMMDSEAWTNIMRTTETMDAFVREAIVFLRFHDFDGIDLDWQYPAFRGSTHEDQAKFVEFCERFRHGIETESEPDSKWHLSFSLSVDPSAHRVLYSYDLKRLAKEVDFFNLKTYDLHGHWNEPLTADHHSPLVGGDELSPEPRDSVNELAKEWVMSGVPANQIVIGLAFYGRGFKLKNANQSFPGAPALGPGSDGGEGIPVNKICHLIRGGVEEKYIPEKRVPYYVIEDEWVGFDNPRSIREKAMLVAKNHLGGIAMWTMDQDDHHGACGEKWPLMFAIIHGLGPLEYVSYVSAKHESLRELINKKLIYANAQYAFYAEAFDHRNAKVWEQKIATYTKQLADMQAQQSVFWAKVQGAANRGGSPMPPIDKPSWTM</sequence>
<dbReference type="SMART" id="SM00636">
    <property type="entry name" value="Glyco_18"/>
    <property type="match status" value="1"/>
</dbReference>
<feature type="chain" id="PRO_5034403076" evidence="1">
    <location>
        <begin position="20"/>
        <end position="475"/>
    </location>
</feature>
<dbReference type="SUPFAM" id="SSF51445">
    <property type="entry name" value="(Trans)glycosidases"/>
    <property type="match status" value="1"/>
</dbReference>
<evidence type="ECO:0000313" key="3">
    <source>
        <dbReference type="Proteomes" id="UP000694844"/>
    </source>
</evidence>
<dbReference type="GO" id="GO:0004568">
    <property type="term" value="F:chitinase activity"/>
    <property type="evidence" value="ECO:0007669"/>
    <property type="project" value="TreeGrafter"/>
</dbReference>
<evidence type="ECO:0000256" key="1">
    <source>
        <dbReference type="SAM" id="SignalP"/>
    </source>
</evidence>
<dbReference type="InterPro" id="IPR017853">
    <property type="entry name" value="GH"/>
</dbReference>
<reference evidence="4" key="1">
    <citation type="submission" date="2025-08" db="UniProtKB">
        <authorList>
            <consortium name="RefSeq"/>
        </authorList>
    </citation>
    <scope>IDENTIFICATION</scope>
    <source>
        <tissue evidence="4">Whole sample</tissue>
    </source>
</reference>
<dbReference type="AlphaFoldDB" id="A0A8B8CNU3"/>
<dbReference type="GeneID" id="111119841"/>
<evidence type="ECO:0000313" key="4">
    <source>
        <dbReference type="RefSeq" id="XP_022316066.1"/>
    </source>
</evidence>
<dbReference type="GO" id="GO:0005975">
    <property type="term" value="P:carbohydrate metabolic process"/>
    <property type="evidence" value="ECO:0007669"/>
    <property type="project" value="InterPro"/>
</dbReference>
<dbReference type="GO" id="GO:0008061">
    <property type="term" value="F:chitin binding"/>
    <property type="evidence" value="ECO:0007669"/>
    <property type="project" value="InterPro"/>
</dbReference>
<proteinExistence type="predicted"/>
<dbReference type="PROSITE" id="PS51910">
    <property type="entry name" value="GH18_2"/>
    <property type="match status" value="1"/>
</dbReference>
<evidence type="ECO:0000259" key="2">
    <source>
        <dbReference type="PROSITE" id="PS51910"/>
    </source>
</evidence>
<keyword evidence="1" id="KW-0732">Signal</keyword>
<dbReference type="InterPro" id="IPR011583">
    <property type="entry name" value="Chitinase_II/V-like_cat"/>
</dbReference>
<dbReference type="PANTHER" id="PTHR11177:SF317">
    <property type="entry name" value="CHITINASE 12-RELATED"/>
    <property type="match status" value="1"/>
</dbReference>
<dbReference type="PANTHER" id="PTHR11177">
    <property type="entry name" value="CHITINASE"/>
    <property type="match status" value="1"/>
</dbReference>
<dbReference type="Proteomes" id="UP000694844">
    <property type="component" value="Chromosome 2"/>
</dbReference>
<dbReference type="OrthoDB" id="76388at2759"/>
<dbReference type="GO" id="GO:0005576">
    <property type="term" value="C:extracellular region"/>
    <property type="evidence" value="ECO:0007669"/>
    <property type="project" value="TreeGrafter"/>
</dbReference>
<name>A0A8B8CNU3_CRAVI</name>
<dbReference type="GO" id="GO:0006032">
    <property type="term" value="P:chitin catabolic process"/>
    <property type="evidence" value="ECO:0007669"/>
    <property type="project" value="TreeGrafter"/>
</dbReference>
<dbReference type="Pfam" id="PF00704">
    <property type="entry name" value="Glyco_hydro_18"/>
    <property type="match status" value="1"/>
</dbReference>